<proteinExistence type="predicted"/>
<comment type="caution">
    <text evidence="6">The sequence shown here is derived from an EMBL/GenBank/DDBJ whole genome shotgun (WGS) entry which is preliminary data.</text>
</comment>
<dbReference type="Pfam" id="PF00717">
    <property type="entry name" value="Peptidase_S24"/>
    <property type="match status" value="1"/>
</dbReference>
<accession>A0ABS1GQB9</accession>
<dbReference type="EMBL" id="JAENSR010000002">
    <property type="protein sequence ID" value="MBK3459132.1"/>
    <property type="molecule type" value="Genomic_DNA"/>
</dbReference>
<dbReference type="RefSeq" id="WP_200657517.1">
    <property type="nucleotide sequence ID" value="NZ_JAENSR010000002.1"/>
</dbReference>
<gene>
    <name evidence="6" type="ORF">JJD71_08655</name>
</gene>
<dbReference type="SUPFAM" id="SSF47413">
    <property type="entry name" value="lambda repressor-like DNA-binding domains"/>
    <property type="match status" value="1"/>
</dbReference>
<protein>
    <submittedName>
        <fullName evidence="6">XRE family transcriptional regulator</fullName>
    </submittedName>
</protein>
<evidence type="ECO:0000256" key="4">
    <source>
        <dbReference type="SAM" id="MobiDB-lite"/>
    </source>
</evidence>
<dbReference type="Proteomes" id="UP000620382">
    <property type="component" value="Unassembled WGS sequence"/>
</dbReference>
<dbReference type="SUPFAM" id="SSF51306">
    <property type="entry name" value="LexA/Signal peptidase"/>
    <property type="match status" value="1"/>
</dbReference>
<evidence type="ECO:0000256" key="2">
    <source>
        <dbReference type="ARBA" id="ARBA00023125"/>
    </source>
</evidence>
<feature type="region of interest" description="Disordered" evidence="4">
    <location>
        <begin position="68"/>
        <end position="98"/>
    </location>
</feature>
<name>A0ABS1GQB9_9PSED</name>
<evidence type="ECO:0000313" key="6">
    <source>
        <dbReference type="EMBL" id="MBK3459132.1"/>
    </source>
</evidence>
<dbReference type="InterPro" id="IPR039418">
    <property type="entry name" value="LexA-like"/>
</dbReference>
<dbReference type="PANTHER" id="PTHR40661">
    <property type="match status" value="1"/>
</dbReference>
<dbReference type="InterPro" id="IPR015927">
    <property type="entry name" value="Peptidase_S24_S26A/B/C"/>
</dbReference>
<dbReference type="InterPro" id="IPR001387">
    <property type="entry name" value="Cro/C1-type_HTH"/>
</dbReference>
<evidence type="ECO:0000256" key="3">
    <source>
        <dbReference type="ARBA" id="ARBA00023163"/>
    </source>
</evidence>
<keyword evidence="7" id="KW-1185">Reference proteome</keyword>
<evidence type="ECO:0000256" key="1">
    <source>
        <dbReference type="ARBA" id="ARBA00023015"/>
    </source>
</evidence>
<evidence type="ECO:0000313" key="7">
    <source>
        <dbReference type="Proteomes" id="UP000620382"/>
    </source>
</evidence>
<keyword evidence="3" id="KW-0804">Transcription</keyword>
<evidence type="ECO:0000259" key="5">
    <source>
        <dbReference type="Pfam" id="PF00717"/>
    </source>
</evidence>
<dbReference type="PANTHER" id="PTHR40661:SF2">
    <property type="entry name" value="HTH-TYPE TRANSCRIPTIONAL REGULATOR PRTR"/>
    <property type="match status" value="1"/>
</dbReference>
<keyword evidence="2" id="KW-0238">DNA-binding</keyword>
<dbReference type="Gene3D" id="2.10.109.10">
    <property type="entry name" value="Umud Fragment, subunit A"/>
    <property type="match status" value="1"/>
</dbReference>
<organism evidence="6 7">
    <name type="scientific">Pseudomonas haemolytica</name>
    <dbReference type="NCBI Taxonomy" id="2600065"/>
    <lineage>
        <taxon>Bacteria</taxon>
        <taxon>Pseudomonadati</taxon>
        <taxon>Pseudomonadota</taxon>
        <taxon>Gammaproteobacteria</taxon>
        <taxon>Pseudomonadales</taxon>
        <taxon>Pseudomonadaceae</taxon>
        <taxon>Pseudomonas</taxon>
    </lineage>
</organism>
<dbReference type="InterPro" id="IPR010982">
    <property type="entry name" value="Lambda_DNA-bd_dom_sf"/>
</dbReference>
<sequence>MKITHSGDRLKQIASERGIPAKSLAESIGISPQSLNNWFARGIPAASLSVVTALFWLDRHWLEYGEGEPDMPGSPWAKSGKSDAHHPDAQPMSVWDDETPLDDDEVYVPFLKEVELSAGAGRTVVEPSHKQKIRFGKATLRRQNVQPDEAVCVTISGDSMEPVLPHGSTVGVNTGATSVVDGKMYAIDHAGQLRVKTLYRIPGGGLRLRSFNREDHPDEEYSAEDLARAEIRVIGKVFWSSALW</sequence>
<dbReference type="InterPro" id="IPR036286">
    <property type="entry name" value="LexA/Signal_pep-like_sf"/>
</dbReference>
<keyword evidence="1" id="KW-0805">Transcription regulation</keyword>
<dbReference type="Gene3D" id="1.10.260.40">
    <property type="entry name" value="lambda repressor-like DNA-binding domains"/>
    <property type="match status" value="1"/>
</dbReference>
<reference evidence="6 7" key="1">
    <citation type="submission" date="2021-01" db="EMBL/GenBank/DDBJ databases">
        <title>Antibiotic resistance and phylogeny of Pseudomonas spp. isolated over three decades from chicken meat in the Norwegian food chain.</title>
        <authorList>
            <person name="Moen B."/>
        </authorList>
    </citation>
    <scope>NUCLEOTIDE SEQUENCE [LARGE SCALE GENOMIC DNA]</scope>
    <source>
        <strain evidence="6 7">MF6766</strain>
    </source>
</reference>
<feature type="domain" description="Peptidase S24/S26A/S26B/S26C" evidence="5">
    <location>
        <begin position="115"/>
        <end position="238"/>
    </location>
</feature>
<dbReference type="CDD" id="cd06529">
    <property type="entry name" value="S24_LexA-like"/>
    <property type="match status" value="1"/>
</dbReference>
<dbReference type="CDD" id="cd00093">
    <property type="entry name" value="HTH_XRE"/>
    <property type="match status" value="1"/>
</dbReference>